<dbReference type="Pfam" id="PF04311">
    <property type="entry name" value="DUF459"/>
    <property type="match status" value="1"/>
</dbReference>
<dbReference type="SUPFAM" id="SSF52266">
    <property type="entry name" value="SGNH hydrolase"/>
    <property type="match status" value="1"/>
</dbReference>
<accession>A0A839EV22</accession>
<organism evidence="3 4">
    <name type="scientific">Phyllobacterium myrsinacearum</name>
    <dbReference type="NCBI Taxonomy" id="28101"/>
    <lineage>
        <taxon>Bacteria</taxon>
        <taxon>Pseudomonadati</taxon>
        <taxon>Pseudomonadota</taxon>
        <taxon>Alphaproteobacteria</taxon>
        <taxon>Hyphomicrobiales</taxon>
        <taxon>Phyllobacteriaceae</taxon>
        <taxon>Phyllobacterium</taxon>
    </lineage>
</organism>
<evidence type="ECO:0000256" key="2">
    <source>
        <dbReference type="SAM" id="SignalP"/>
    </source>
</evidence>
<dbReference type="Proteomes" id="UP000549052">
    <property type="component" value="Unassembled WGS sequence"/>
</dbReference>
<feature type="chain" id="PRO_5032544898" description="DUF459 domain-containing protein" evidence="2">
    <location>
        <begin position="35"/>
        <end position="403"/>
    </location>
</feature>
<evidence type="ECO:0000313" key="4">
    <source>
        <dbReference type="Proteomes" id="UP000549052"/>
    </source>
</evidence>
<feature type="region of interest" description="Disordered" evidence="1">
    <location>
        <begin position="58"/>
        <end position="97"/>
    </location>
</feature>
<evidence type="ECO:0000256" key="1">
    <source>
        <dbReference type="SAM" id="MobiDB-lite"/>
    </source>
</evidence>
<name>A0A839EV22_9HYPH</name>
<evidence type="ECO:0008006" key="5">
    <source>
        <dbReference type="Google" id="ProtNLM"/>
    </source>
</evidence>
<keyword evidence="4" id="KW-1185">Reference proteome</keyword>
<dbReference type="Gene3D" id="3.40.50.1110">
    <property type="entry name" value="SGNH hydrolase"/>
    <property type="match status" value="1"/>
</dbReference>
<feature type="compositionally biased region" description="Basic and acidic residues" evidence="1">
    <location>
        <begin position="394"/>
        <end position="403"/>
    </location>
</feature>
<proteinExistence type="predicted"/>
<protein>
    <recommendedName>
        <fullName evidence="5">DUF459 domain-containing protein</fullName>
    </recommendedName>
</protein>
<dbReference type="AlphaFoldDB" id="A0A839EV22"/>
<comment type="caution">
    <text evidence="3">The sequence shown here is derived from an EMBL/GenBank/DDBJ whole genome shotgun (WGS) entry which is preliminary data.</text>
</comment>
<evidence type="ECO:0000313" key="3">
    <source>
        <dbReference type="EMBL" id="MBA8881186.1"/>
    </source>
</evidence>
<gene>
    <name evidence="3" type="ORF">FHW16_004921</name>
</gene>
<feature type="compositionally biased region" description="Low complexity" evidence="1">
    <location>
        <begin position="87"/>
        <end position="97"/>
    </location>
</feature>
<dbReference type="InterPro" id="IPR036514">
    <property type="entry name" value="SGNH_hydro_sf"/>
</dbReference>
<feature type="signal peptide" evidence="2">
    <location>
        <begin position="1"/>
        <end position="34"/>
    </location>
</feature>
<dbReference type="GO" id="GO:0016788">
    <property type="term" value="F:hydrolase activity, acting on ester bonds"/>
    <property type="evidence" value="ECO:0007669"/>
    <property type="project" value="UniProtKB-ARBA"/>
</dbReference>
<feature type="region of interest" description="Disordered" evidence="1">
    <location>
        <begin position="349"/>
        <end position="403"/>
    </location>
</feature>
<dbReference type="InterPro" id="IPR007407">
    <property type="entry name" value="DUF459"/>
</dbReference>
<keyword evidence="2" id="KW-0732">Signal</keyword>
<dbReference type="CDD" id="cd01829">
    <property type="entry name" value="SGNH_hydrolase_peri2"/>
    <property type="match status" value="1"/>
</dbReference>
<sequence>MGTMKRPARLIRCLVVSVSLGAAGALVFSDIAAAQERTLLDMLFGSRREVYRENTDRMIFDENNRPARPPKNRTTKRAERPKPQPTAPAGGNAAPAAEPVIPSKLADAKTILVIGDFMASGLAEGLDAAFMDSPGVRVVDKSDGSSGFVRSDHRDWPATVGSLIEAEKPAVVVMMIGANDRQQFVNGPALQSEEWAKQYQTRIKGFLEAVKKTGRPVVWVGQPSFKFKNMTNDLLAFNELYRSATEKADGKFVDVWEGFVDQSGSFTLSGFDVSGQTARLRNNDGVGLTTAGKRKLAFYAEKPLRQMLGNATSPAIAAIKPGSPVQALPETPQAPVKIDRIAPISLNDPELDGGTDLLGAAPKGTPADKSAQDKLLMQGAAPEAQPGRINDYSWPRKPEATTK</sequence>
<reference evidence="3 4" key="1">
    <citation type="submission" date="2020-07" db="EMBL/GenBank/DDBJ databases">
        <title>Genomic Encyclopedia of Type Strains, Phase IV (KMG-V): Genome sequencing to study the core and pangenomes of soil and plant-associated prokaryotes.</title>
        <authorList>
            <person name="Whitman W."/>
        </authorList>
    </citation>
    <scope>NUCLEOTIDE SEQUENCE [LARGE SCALE GENOMIC DNA]</scope>
    <source>
        <strain evidence="3 4">AN3</strain>
    </source>
</reference>
<dbReference type="EMBL" id="JACGXN010000012">
    <property type="protein sequence ID" value="MBA8881186.1"/>
    <property type="molecule type" value="Genomic_DNA"/>
</dbReference>